<evidence type="ECO:0000256" key="1">
    <source>
        <dbReference type="SAM" id="MobiDB-lite"/>
    </source>
</evidence>
<sequence>MTQKRVFESTRAHTRPPPVMHKKRGGGSRSTHPQLFLLVKMYGGALDPQERRKRKKTNKVEVLTRIYKKDRRAESRTLFVAKSEEGGNSSVNQLRGEKKRSPVLAGLCGYSRRRSRPRDLDLEKKERTAAE</sequence>
<feature type="compositionally biased region" description="Basic and acidic residues" evidence="1">
    <location>
        <begin position="117"/>
        <end position="131"/>
    </location>
</feature>
<proteinExistence type="predicted"/>
<accession>A0AAV1FUT0</accession>
<reference evidence="2" key="1">
    <citation type="submission" date="2023-08" db="EMBL/GenBank/DDBJ databases">
        <authorList>
            <person name="Alioto T."/>
            <person name="Alioto T."/>
            <person name="Gomez Garrido J."/>
        </authorList>
    </citation>
    <scope>NUCLEOTIDE SEQUENCE</scope>
</reference>
<protein>
    <submittedName>
        <fullName evidence="2">Uncharacterized protein</fullName>
    </submittedName>
</protein>
<feature type="compositionally biased region" description="Basic and acidic residues" evidence="1">
    <location>
        <begin position="1"/>
        <end position="11"/>
    </location>
</feature>
<dbReference type="EMBL" id="OY660872">
    <property type="protein sequence ID" value="CAJ1064710.1"/>
    <property type="molecule type" value="Genomic_DNA"/>
</dbReference>
<organism evidence="2 3">
    <name type="scientific">Xyrichtys novacula</name>
    <name type="common">Pearly razorfish</name>
    <name type="synonym">Hemipteronotus novacula</name>
    <dbReference type="NCBI Taxonomy" id="13765"/>
    <lineage>
        <taxon>Eukaryota</taxon>
        <taxon>Metazoa</taxon>
        <taxon>Chordata</taxon>
        <taxon>Craniata</taxon>
        <taxon>Vertebrata</taxon>
        <taxon>Euteleostomi</taxon>
        <taxon>Actinopterygii</taxon>
        <taxon>Neopterygii</taxon>
        <taxon>Teleostei</taxon>
        <taxon>Neoteleostei</taxon>
        <taxon>Acanthomorphata</taxon>
        <taxon>Eupercaria</taxon>
        <taxon>Labriformes</taxon>
        <taxon>Labridae</taxon>
        <taxon>Xyrichtys</taxon>
    </lineage>
</organism>
<dbReference type="Proteomes" id="UP001178508">
    <property type="component" value="Chromosome 9"/>
</dbReference>
<evidence type="ECO:0000313" key="3">
    <source>
        <dbReference type="Proteomes" id="UP001178508"/>
    </source>
</evidence>
<feature type="region of interest" description="Disordered" evidence="1">
    <location>
        <begin position="1"/>
        <end position="31"/>
    </location>
</feature>
<gene>
    <name evidence="2" type="ORF">XNOV1_A011124</name>
</gene>
<name>A0AAV1FUT0_XYRNO</name>
<keyword evidence="3" id="KW-1185">Reference proteome</keyword>
<dbReference type="AlphaFoldDB" id="A0AAV1FUT0"/>
<evidence type="ECO:0000313" key="2">
    <source>
        <dbReference type="EMBL" id="CAJ1064710.1"/>
    </source>
</evidence>
<feature type="region of interest" description="Disordered" evidence="1">
    <location>
        <begin position="78"/>
        <end position="131"/>
    </location>
</feature>